<name>A0A383F3M4_9ZZZZ</name>
<organism evidence="1">
    <name type="scientific">marine metagenome</name>
    <dbReference type="NCBI Taxonomy" id="408172"/>
    <lineage>
        <taxon>unclassified sequences</taxon>
        <taxon>metagenomes</taxon>
        <taxon>ecological metagenomes</taxon>
    </lineage>
</organism>
<dbReference type="AlphaFoldDB" id="A0A383F3M4"/>
<accession>A0A383F3M4</accession>
<evidence type="ECO:0000313" key="1">
    <source>
        <dbReference type="EMBL" id="SVE63273.1"/>
    </source>
</evidence>
<protein>
    <submittedName>
        <fullName evidence="1">Uncharacterized protein</fullName>
    </submittedName>
</protein>
<sequence length="36" mass="4083">MGKKSKTKKKNDNKLDLVKETLENGLTYEGEIKDGE</sequence>
<proteinExistence type="predicted"/>
<gene>
    <name evidence="1" type="ORF">METZ01_LOCUS516127</name>
</gene>
<feature type="non-terminal residue" evidence="1">
    <location>
        <position position="36"/>
    </location>
</feature>
<reference evidence="1" key="1">
    <citation type="submission" date="2018-05" db="EMBL/GenBank/DDBJ databases">
        <authorList>
            <person name="Lanie J.A."/>
            <person name="Ng W.-L."/>
            <person name="Kazmierczak K.M."/>
            <person name="Andrzejewski T.M."/>
            <person name="Davidsen T.M."/>
            <person name="Wayne K.J."/>
            <person name="Tettelin H."/>
            <person name="Glass J.I."/>
            <person name="Rusch D."/>
            <person name="Podicherti R."/>
            <person name="Tsui H.-C.T."/>
            <person name="Winkler M.E."/>
        </authorList>
    </citation>
    <scope>NUCLEOTIDE SEQUENCE</scope>
</reference>
<dbReference type="EMBL" id="UINC01230942">
    <property type="protein sequence ID" value="SVE63273.1"/>
    <property type="molecule type" value="Genomic_DNA"/>
</dbReference>